<feature type="chain" id="PRO_5045822047" description="Blue (type 1) copper domain-containing protein" evidence="3">
    <location>
        <begin position="33"/>
        <end position="311"/>
    </location>
</feature>
<evidence type="ECO:0000256" key="1">
    <source>
        <dbReference type="ARBA" id="ARBA00022723"/>
    </source>
</evidence>
<keyword evidence="6" id="KW-1185">Reference proteome</keyword>
<dbReference type="RefSeq" id="WP_229230189.1">
    <property type="nucleotide sequence ID" value="NZ_AP024525.1"/>
</dbReference>
<keyword evidence="2" id="KW-0186">Copper</keyword>
<dbReference type="Proteomes" id="UP001319861">
    <property type="component" value="Chromosome"/>
</dbReference>
<dbReference type="SUPFAM" id="SSF49503">
    <property type="entry name" value="Cupredoxins"/>
    <property type="match status" value="2"/>
</dbReference>
<dbReference type="InterPro" id="IPR000923">
    <property type="entry name" value="BlueCu_1"/>
</dbReference>
<dbReference type="PANTHER" id="PTHR36507:SF1">
    <property type="entry name" value="BLL1555 PROTEIN"/>
    <property type="match status" value="1"/>
</dbReference>
<evidence type="ECO:0000256" key="2">
    <source>
        <dbReference type="ARBA" id="ARBA00023008"/>
    </source>
</evidence>
<feature type="signal peptide" evidence="3">
    <location>
        <begin position="1"/>
        <end position="32"/>
    </location>
</feature>
<accession>A0ABM7PYV6</accession>
<keyword evidence="3" id="KW-0732">Signal</keyword>
<dbReference type="EMBL" id="AP024525">
    <property type="protein sequence ID" value="BCT77485.1"/>
    <property type="molecule type" value="Genomic_DNA"/>
</dbReference>
<dbReference type="PANTHER" id="PTHR36507">
    <property type="entry name" value="BLL1555 PROTEIN"/>
    <property type="match status" value="1"/>
</dbReference>
<keyword evidence="1" id="KW-0479">Metal-binding</keyword>
<sequence>MSSHTPFRAPAVVLTALVTLTFGLLGVAPAQAVPAAPPSTTWTVLVGNESPDMAVQGMRFLPDDITINSGDTINFVANSAEIHTVSHGTPPFPPTSLENLEKDAFIPAGGPVFDPTQSWWNSGLISTGNTPAGPGIRTYPLTFTTTGDFTFFCMIHGEMMSATVHVHAAGTAYPHSKQYYSAQAAVAAAQILGDGYRLWATTLAKSSPTHVFAGAMDDKAMVMRFIPSLDVVRKGTTVTFDLSANAGVVPHTVTFTSVPAGVTPPASPILLPAFAGGPSTFQVTFTKAGTWHYICEFHDDMGMVGDVVVTP</sequence>
<name>A0ABM7PYV6_SINCY</name>
<evidence type="ECO:0000313" key="6">
    <source>
        <dbReference type="Proteomes" id="UP001319861"/>
    </source>
</evidence>
<dbReference type="Pfam" id="PF00127">
    <property type="entry name" value="Copper-bind"/>
    <property type="match status" value="2"/>
</dbReference>
<organism evidence="5 6">
    <name type="scientific">Sinomonas cyclohexanicum</name>
    <name type="common">Corynebacterium cyclohexanicum</name>
    <dbReference type="NCBI Taxonomy" id="322009"/>
    <lineage>
        <taxon>Bacteria</taxon>
        <taxon>Bacillati</taxon>
        <taxon>Actinomycetota</taxon>
        <taxon>Actinomycetes</taxon>
        <taxon>Micrococcales</taxon>
        <taxon>Micrococcaceae</taxon>
        <taxon>Sinomonas</taxon>
    </lineage>
</organism>
<reference evidence="5 6" key="1">
    <citation type="journal article" date="2021" name="J. Biosci. Bioeng.">
        <title>Identification and characterization of a chc gene cluster responsible for the aromatization pathway of cyclohexanecarboxylate degradation in Sinomonas cyclohexanicum ATCC 51369.</title>
        <authorList>
            <person name="Yamamoto T."/>
            <person name="Hasegawa Y."/>
            <person name="Lau P.C.K."/>
            <person name="Iwaki H."/>
        </authorList>
    </citation>
    <scope>NUCLEOTIDE SEQUENCE [LARGE SCALE GENOMIC DNA]</scope>
    <source>
        <strain evidence="5 6">ATCC 51369</strain>
    </source>
</reference>
<feature type="domain" description="Blue (type 1) copper" evidence="4">
    <location>
        <begin position="56"/>
        <end position="166"/>
    </location>
</feature>
<evidence type="ECO:0000256" key="3">
    <source>
        <dbReference type="SAM" id="SignalP"/>
    </source>
</evidence>
<proteinExistence type="predicted"/>
<dbReference type="InterPro" id="IPR052721">
    <property type="entry name" value="ET_Amicyanin"/>
</dbReference>
<evidence type="ECO:0000259" key="4">
    <source>
        <dbReference type="Pfam" id="PF00127"/>
    </source>
</evidence>
<evidence type="ECO:0000313" key="5">
    <source>
        <dbReference type="EMBL" id="BCT77485.1"/>
    </source>
</evidence>
<gene>
    <name evidence="5" type="ORF">SCMU_33270</name>
</gene>
<protein>
    <recommendedName>
        <fullName evidence="4">Blue (type 1) copper domain-containing protein</fullName>
    </recommendedName>
</protein>
<dbReference type="Gene3D" id="2.60.40.420">
    <property type="entry name" value="Cupredoxins - blue copper proteins"/>
    <property type="match status" value="2"/>
</dbReference>
<dbReference type="InterPro" id="IPR008972">
    <property type="entry name" value="Cupredoxin"/>
</dbReference>
<feature type="domain" description="Blue (type 1) copper" evidence="4">
    <location>
        <begin position="220"/>
        <end position="309"/>
    </location>
</feature>